<dbReference type="InterPro" id="IPR050809">
    <property type="entry name" value="UgpAE/MalFG_permease"/>
</dbReference>
<keyword evidence="2 7" id="KW-0813">Transport</keyword>
<organism evidence="9 10">
    <name type="scientific">Candidatus Gallacutalibacter pullicola</name>
    <dbReference type="NCBI Taxonomy" id="2840830"/>
    <lineage>
        <taxon>Bacteria</taxon>
        <taxon>Bacillati</taxon>
        <taxon>Bacillota</taxon>
        <taxon>Clostridia</taxon>
        <taxon>Eubacteriales</taxon>
        <taxon>Candidatus Gallacutalibacter</taxon>
    </lineage>
</organism>
<keyword evidence="5 7" id="KW-1133">Transmembrane helix</keyword>
<dbReference type="CDD" id="cd06261">
    <property type="entry name" value="TM_PBP2"/>
    <property type="match status" value="1"/>
</dbReference>
<evidence type="ECO:0000256" key="4">
    <source>
        <dbReference type="ARBA" id="ARBA00022692"/>
    </source>
</evidence>
<proteinExistence type="inferred from homology"/>
<protein>
    <submittedName>
        <fullName evidence="9">Sugar ABC transporter permease</fullName>
    </submittedName>
</protein>
<comment type="subcellular location">
    <subcellularLocation>
        <location evidence="1 7">Cell membrane</location>
        <topology evidence="1 7">Multi-pass membrane protein</topology>
    </subcellularLocation>
</comment>
<dbReference type="SUPFAM" id="SSF161098">
    <property type="entry name" value="MetI-like"/>
    <property type="match status" value="1"/>
</dbReference>
<evidence type="ECO:0000256" key="6">
    <source>
        <dbReference type="ARBA" id="ARBA00023136"/>
    </source>
</evidence>
<dbReference type="Gene3D" id="1.10.3720.10">
    <property type="entry name" value="MetI-like"/>
    <property type="match status" value="1"/>
</dbReference>
<accession>A0A9D1DRN1</accession>
<name>A0A9D1DRN1_9FIRM</name>
<gene>
    <name evidence="9" type="ORF">IAA54_09220</name>
</gene>
<dbReference type="PROSITE" id="PS50928">
    <property type="entry name" value="ABC_TM1"/>
    <property type="match status" value="1"/>
</dbReference>
<feature type="non-terminal residue" evidence="9">
    <location>
        <position position="1"/>
    </location>
</feature>
<dbReference type="Pfam" id="PF00528">
    <property type="entry name" value="BPD_transp_1"/>
    <property type="match status" value="1"/>
</dbReference>
<feature type="transmembrane region" description="Helical" evidence="7">
    <location>
        <begin position="29"/>
        <end position="51"/>
    </location>
</feature>
<keyword evidence="4 7" id="KW-0812">Transmembrane</keyword>
<dbReference type="Proteomes" id="UP000886785">
    <property type="component" value="Unassembled WGS sequence"/>
</dbReference>
<dbReference type="AlphaFoldDB" id="A0A9D1DRN1"/>
<feature type="domain" description="ABC transmembrane type-1" evidence="8">
    <location>
        <begin position="1"/>
        <end position="153"/>
    </location>
</feature>
<feature type="transmembrane region" description="Helical" evidence="7">
    <location>
        <begin position="72"/>
        <end position="90"/>
    </location>
</feature>
<dbReference type="InterPro" id="IPR000515">
    <property type="entry name" value="MetI-like"/>
</dbReference>
<evidence type="ECO:0000256" key="3">
    <source>
        <dbReference type="ARBA" id="ARBA00022475"/>
    </source>
</evidence>
<dbReference type="PANTHER" id="PTHR43227">
    <property type="entry name" value="BLL4140 PROTEIN"/>
    <property type="match status" value="1"/>
</dbReference>
<keyword evidence="6 7" id="KW-0472">Membrane</keyword>
<evidence type="ECO:0000259" key="8">
    <source>
        <dbReference type="PROSITE" id="PS50928"/>
    </source>
</evidence>
<dbReference type="PANTHER" id="PTHR43227:SF11">
    <property type="entry name" value="BLL4140 PROTEIN"/>
    <property type="match status" value="1"/>
</dbReference>
<comment type="similarity">
    <text evidence="7">Belongs to the binding-protein-dependent transport system permease family.</text>
</comment>
<dbReference type="InterPro" id="IPR035906">
    <property type="entry name" value="MetI-like_sf"/>
</dbReference>
<reference evidence="9" key="1">
    <citation type="submission" date="2020-10" db="EMBL/GenBank/DDBJ databases">
        <authorList>
            <person name="Gilroy R."/>
        </authorList>
    </citation>
    <scope>NUCLEOTIDE SEQUENCE</scope>
    <source>
        <strain evidence="9">ChiSjej1B19-7085</strain>
    </source>
</reference>
<sequence>DNGIITHFLGYFGYPQQSMLNDAGNFVPIYVLSSIWQEVGWGSIIYLAALTSIDQELYEAAAIDGANRFHKIFNITLPCILPTIVIMFIMNVGKLMSLGAEKVILLYNPAIYETADIISSYVYRRGIIGTDWSFSAAVGLFNSVVNFILVLSVNALSRKINETSLW</sequence>
<evidence type="ECO:0000256" key="1">
    <source>
        <dbReference type="ARBA" id="ARBA00004651"/>
    </source>
</evidence>
<evidence type="ECO:0000256" key="2">
    <source>
        <dbReference type="ARBA" id="ARBA00022448"/>
    </source>
</evidence>
<evidence type="ECO:0000313" key="9">
    <source>
        <dbReference type="EMBL" id="HIR57840.1"/>
    </source>
</evidence>
<feature type="transmembrane region" description="Helical" evidence="7">
    <location>
        <begin position="132"/>
        <end position="156"/>
    </location>
</feature>
<reference evidence="9" key="2">
    <citation type="journal article" date="2021" name="PeerJ">
        <title>Extensive microbial diversity within the chicken gut microbiome revealed by metagenomics and culture.</title>
        <authorList>
            <person name="Gilroy R."/>
            <person name="Ravi A."/>
            <person name="Getino M."/>
            <person name="Pursley I."/>
            <person name="Horton D.L."/>
            <person name="Alikhan N.F."/>
            <person name="Baker D."/>
            <person name="Gharbi K."/>
            <person name="Hall N."/>
            <person name="Watson M."/>
            <person name="Adriaenssens E.M."/>
            <person name="Foster-Nyarko E."/>
            <person name="Jarju S."/>
            <person name="Secka A."/>
            <person name="Antonio M."/>
            <person name="Oren A."/>
            <person name="Chaudhuri R.R."/>
            <person name="La Ragione R."/>
            <person name="Hildebrand F."/>
            <person name="Pallen M.J."/>
        </authorList>
    </citation>
    <scope>NUCLEOTIDE SEQUENCE</scope>
    <source>
        <strain evidence="9">ChiSjej1B19-7085</strain>
    </source>
</reference>
<evidence type="ECO:0000313" key="10">
    <source>
        <dbReference type="Proteomes" id="UP000886785"/>
    </source>
</evidence>
<comment type="caution">
    <text evidence="9">The sequence shown here is derived from an EMBL/GenBank/DDBJ whole genome shotgun (WGS) entry which is preliminary data.</text>
</comment>
<evidence type="ECO:0000256" key="7">
    <source>
        <dbReference type="RuleBase" id="RU363032"/>
    </source>
</evidence>
<keyword evidence="3" id="KW-1003">Cell membrane</keyword>
<dbReference type="GO" id="GO:0055085">
    <property type="term" value="P:transmembrane transport"/>
    <property type="evidence" value="ECO:0007669"/>
    <property type="project" value="InterPro"/>
</dbReference>
<evidence type="ECO:0000256" key="5">
    <source>
        <dbReference type="ARBA" id="ARBA00022989"/>
    </source>
</evidence>
<dbReference type="EMBL" id="DVHF01000108">
    <property type="protein sequence ID" value="HIR57840.1"/>
    <property type="molecule type" value="Genomic_DNA"/>
</dbReference>
<dbReference type="GO" id="GO:0005886">
    <property type="term" value="C:plasma membrane"/>
    <property type="evidence" value="ECO:0007669"/>
    <property type="project" value="UniProtKB-SubCell"/>
</dbReference>